<dbReference type="Proteomes" id="UP000031192">
    <property type="component" value="Unassembled WGS sequence"/>
</dbReference>
<name>A0A0B4I2A0_METGA</name>
<evidence type="ECO:0000313" key="3">
    <source>
        <dbReference type="Proteomes" id="UP000031192"/>
    </source>
</evidence>
<dbReference type="AlphaFoldDB" id="A0A0B4I2A0"/>
<sequence length="97" mass="10099">MAAIALPLVPVPTRNQYAQNGACSYRPIQVQAQRLPGAQGGLCHRAQAAPGPAERPEQTAGGGRALGHGSHCAEQRQSLGPREPSREQGGLGRIPSE</sequence>
<evidence type="ECO:0000313" key="2">
    <source>
        <dbReference type="EMBL" id="KID86604.1"/>
    </source>
</evidence>
<organism evidence="2 3">
    <name type="scientific">Metarhizium guizhouense (strain ARSEF 977)</name>
    <dbReference type="NCBI Taxonomy" id="1276136"/>
    <lineage>
        <taxon>Eukaryota</taxon>
        <taxon>Fungi</taxon>
        <taxon>Dikarya</taxon>
        <taxon>Ascomycota</taxon>
        <taxon>Pezizomycotina</taxon>
        <taxon>Sordariomycetes</taxon>
        <taxon>Hypocreomycetidae</taxon>
        <taxon>Hypocreales</taxon>
        <taxon>Clavicipitaceae</taxon>
        <taxon>Metarhizium</taxon>
    </lineage>
</organism>
<feature type="region of interest" description="Disordered" evidence="1">
    <location>
        <begin position="41"/>
        <end position="97"/>
    </location>
</feature>
<protein>
    <submittedName>
        <fullName evidence="2">Uncharacterized protein</fullName>
    </submittedName>
</protein>
<dbReference type="EMBL" id="AZNH01000021">
    <property type="protein sequence ID" value="KID86604.1"/>
    <property type="molecule type" value="Genomic_DNA"/>
</dbReference>
<evidence type="ECO:0000256" key="1">
    <source>
        <dbReference type="SAM" id="MobiDB-lite"/>
    </source>
</evidence>
<comment type="caution">
    <text evidence="2">The sequence shown here is derived from an EMBL/GenBank/DDBJ whole genome shotgun (WGS) entry which is preliminary data.</text>
</comment>
<accession>A0A0B4I2A0</accession>
<keyword evidence="3" id="KW-1185">Reference proteome</keyword>
<reference evidence="2 3" key="1">
    <citation type="journal article" date="2014" name="Proc. Natl. Acad. Sci. U.S.A.">
        <title>Trajectory and genomic determinants of fungal-pathogen speciation and host adaptation.</title>
        <authorList>
            <person name="Hu X."/>
            <person name="Xiao G."/>
            <person name="Zheng P."/>
            <person name="Shang Y."/>
            <person name="Su Y."/>
            <person name="Zhang X."/>
            <person name="Liu X."/>
            <person name="Zhan S."/>
            <person name="St Leger R.J."/>
            <person name="Wang C."/>
        </authorList>
    </citation>
    <scope>NUCLEOTIDE SEQUENCE [LARGE SCALE GENOMIC DNA]</scope>
    <source>
        <strain evidence="2 3">ARSEF 977</strain>
    </source>
</reference>
<dbReference type="HOGENOM" id="CLU_2347152_0_0_1"/>
<gene>
    <name evidence="2" type="ORF">MGU_06416</name>
</gene>
<proteinExistence type="predicted"/>